<gene>
    <name evidence="2" type="ORF">CEUSTIGMA_g19.t1</name>
</gene>
<keyword evidence="3" id="KW-1185">Reference proteome</keyword>
<reference evidence="2 3" key="1">
    <citation type="submission" date="2017-08" db="EMBL/GenBank/DDBJ databases">
        <title>Acidophilic green algal genome provides insights into adaptation to an acidic environment.</title>
        <authorList>
            <person name="Hirooka S."/>
            <person name="Hirose Y."/>
            <person name="Kanesaki Y."/>
            <person name="Higuchi S."/>
            <person name="Fujiwara T."/>
            <person name="Onuma R."/>
            <person name="Era A."/>
            <person name="Ohbayashi R."/>
            <person name="Uzuka A."/>
            <person name="Nozaki H."/>
            <person name="Yoshikawa H."/>
            <person name="Miyagishima S.Y."/>
        </authorList>
    </citation>
    <scope>NUCLEOTIDE SEQUENCE [LARGE SCALE GENOMIC DNA]</scope>
    <source>
        <strain evidence="2 3">NIES-2499</strain>
    </source>
</reference>
<dbReference type="Proteomes" id="UP000232323">
    <property type="component" value="Unassembled WGS sequence"/>
</dbReference>
<dbReference type="EMBL" id="BEGY01000001">
    <property type="protein sequence ID" value="GAX72563.1"/>
    <property type="molecule type" value="Genomic_DNA"/>
</dbReference>
<evidence type="ECO:0000313" key="3">
    <source>
        <dbReference type="Proteomes" id="UP000232323"/>
    </source>
</evidence>
<evidence type="ECO:0000313" key="2">
    <source>
        <dbReference type="EMBL" id="GAX72563.1"/>
    </source>
</evidence>
<feature type="region of interest" description="Disordered" evidence="1">
    <location>
        <begin position="266"/>
        <end position="312"/>
    </location>
</feature>
<feature type="compositionally biased region" description="Polar residues" evidence="1">
    <location>
        <begin position="266"/>
        <end position="280"/>
    </location>
</feature>
<sequence>MTWKSGNVYLKDEEIDDDDSMRLNMSFLMEMASGFRAAGDEVVLDGRGTAGTAAGIAAPALAAAAGSTMVLDGLEEDAELLDILMDIDEAQQQQQEGQQGEVELPAVQQEVASVQKLAPAPGSSAHITFKKTDQQLHTPPLGQQQQASQLLLSVPSLPHSASPFSKAVLHSSMALQSALPSSATAICYSSMAHQSALPSSATAICYSSMALQSALPSSAMAALPLNQTPPATMMRTADIHGMHIPHAAAAASPAISGSATMALSTRPASVAPSSQPSGLLTGQHGLHDHTTMTPSADQHGHTTMTPSVSASHNLLPPKAAAAHHIQLHLHVPSASIKHSSSGSQKIDEMMKDQQNNNTTTPALATNSHMLSSTPIANNPVCATKPDVKSEAFIIFKRTNSSLSREGSASSSATAPSLMMPFQQAAAAASSAASMLHPHGSSTSATNLLLQQLRIRHSDSFGRMSATSASSSGASTPVAPYNNVRTGDDQQQVNFAGGWNRFHSSSSTAAIILGGDLIASNGVAPSATSAASTAEAAAGRGHDVTTMQLLAPTTGATGAAFATTTAHSPIGVPPAIMPAVDMSLSSVFSAATSSTSSATAAAAPPTAQIAQTIPQHVLSSCAVLVAAAAEADHETHQLPIALVLPISSVSEAAEAENPPVAKRKKAGSPP</sequence>
<dbReference type="AlphaFoldDB" id="A0A250WP17"/>
<organism evidence="2 3">
    <name type="scientific">Chlamydomonas eustigma</name>
    <dbReference type="NCBI Taxonomy" id="1157962"/>
    <lineage>
        <taxon>Eukaryota</taxon>
        <taxon>Viridiplantae</taxon>
        <taxon>Chlorophyta</taxon>
        <taxon>core chlorophytes</taxon>
        <taxon>Chlorophyceae</taxon>
        <taxon>CS clade</taxon>
        <taxon>Chlamydomonadales</taxon>
        <taxon>Chlamydomonadaceae</taxon>
        <taxon>Chlamydomonas</taxon>
    </lineage>
</organism>
<protein>
    <submittedName>
        <fullName evidence="2">Uncharacterized protein</fullName>
    </submittedName>
</protein>
<feature type="compositionally biased region" description="Polar residues" evidence="1">
    <location>
        <begin position="291"/>
        <end position="312"/>
    </location>
</feature>
<proteinExistence type="predicted"/>
<name>A0A250WP17_9CHLO</name>
<accession>A0A250WP17</accession>
<evidence type="ECO:0000256" key="1">
    <source>
        <dbReference type="SAM" id="MobiDB-lite"/>
    </source>
</evidence>
<comment type="caution">
    <text evidence="2">The sequence shown here is derived from an EMBL/GenBank/DDBJ whole genome shotgun (WGS) entry which is preliminary data.</text>
</comment>